<accession>A0A9X0DLI7</accession>
<feature type="compositionally biased region" description="Polar residues" evidence="1">
    <location>
        <begin position="1"/>
        <end position="11"/>
    </location>
</feature>
<dbReference type="Proteomes" id="UP001152300">
    <property type="component" value="Unassembled WGS sequence"/>
</dbReference>
<dbReference type="AlphaFoldDB" id="A0A9X0DLI7"/>
<feature type="region of interest" description="Disordered" evidence="1">
    <location>
        <begin position="1"/>
        <end position="50"/>
    </location>
</feature>
<comment type="caution">
    <text evidence="2">The sequence shown here is derived from an EMBL/GenBank/DDBJ whole genome shotgun (WGS) entry which is preliminary data.</text>
</comment>
<reference evidence="2" key="1">
    <citation type="submission" date="2022-11" db="EMBL/GenBank/DDBJ databases">
        <title>Genome Resource of Sclerotinia nivalis Strain SnTB1, a Plant Pathogen Isolated from American Ginseng.</title>
        <authorList>
            <person name="Fan S."/>
        </authorList>
    </citation>
    <scope>NUCLEOTIDE SEQUENCE</scope>
    <source>
        <strain evidence="2">SnTB1</strain>
    </source>
</reference>
<gene>
    <name evidence="2" type="ORF">OCU04_005111</name>
</gene>
<evidence type="ECO:0000313" key="3">
    <source>
        <dbReference type="Proteomes" id="UP001152300"/>
    </source>
</evidence>
<evidence type="ECO:0000313" key="2">
    <source>
        <dbReference type="EMBL" id="KAJ8066017.1"/>
    </source>
</evidence>
<feature type="compositionally biased region" description="Polar residues" evidence="1">
    <location>
        <begin position="33"/>
        <end position="50"/>
    </location>
</feature>
<proteinExistence type="predicted"/>
<sequence>MSTAVFGTSTCRAPVAQHWSRDSHNSSDKSSSARPLSSQDRKQASSYTFSDMQQNQSWRLMTVI</sequence>
<dbReference type="EMBL" id="JAPEIS010000005">
    <property type="protein sequence ID" value="KAJ8066017.1"/>
    <property type="molecule type" value="Genomic_DNA"/>
</dbReference>
<keyword evidence="3" id="KW-1185">Reference proteome</keyword>
<organism evidence="2 3">
    <name type="scientific">Sclerotinia nivalis</name>
    <dbReference type="NCBI Taxonomy" id="352851"/>
    <lineage>
        <taxon>Eukaryota</taxon>
        <taxon>Fungi</taxon>
        <taxon>Dikarya</taxon>
        <taxon>Ascomycota</taxon>
        <taxon>Pezizomycotina</taxon>
        <taxon>Leotiomycetes</taxon>
        <taxon>Helotiales</taxon>
        <taxon>Sclerotiniaceae</taxon>
        <taxon>Sclerotinia</taxon>
    </lineage>
</organism>
<evidence type="ECO:0000256" key="1">
    <source>
        <dbReference type="SAM" id="MobiDB-lite"/>
    </source>
</evidence>
<name>A0A9X0DLI7_9HELO</name>
<protein>
    <submittedName>
        <fullName evidence="2">Uncharacterized protein</fullName>
    </submittedName>
</protein>